<keyword evidence="2" id="KW-1185">Reference proteome</keyword>
<dbReference type="EMBL" id="JAEUBG010003924">
    <property type="protein sequence ID" value="KAH3682136.1"/>
    <property type="molecule type" value="Genomic_DNA"/>
</dbReference>
<reference evidence="1" key="1">
    <citation type="journal article" date="2021" name="Open Biol.">
        <title>Shared evolutionary footprints suggest mitochondrial oxidative damage underlies multiple complex I losses in fungi.</title>
        <authorList>
            <person name="Schikora-Tamarit M.A."/>
            <person name="Marcet-Houben M."/>
            <person name="Nosek J."/>
            <person name="Gabaldon T."/>
        </authorList>
    </citation>
    <scope>NUCLEOTIDE SEQUENCE</scope>
    <source>
        <strain evidence="1">CBS2887</strain>
    </source>
</reference>
<dbReference type="Proteomes" id="UP000774326">
    <property type="component" value="Unassembled WGS sequence"/>
</dbReference>
<proteinExistence type="predicted"/>
<dbReference type="AlphaFoldDB" id="A0A9P8Q176"/>
<evidence type="ECO:0000313" key="2">
    <source>
        <dbReference type="Proteomes" id="UP000774326"/>
    </source>
</evidence>
<organism evidence="1 2">
    <name type="scientific">Wickerhamomyces pijperi</name>
    <name type="common">Yeast</name>
    <name type="synonym">Pichia pijperi</name>
    <dbReference type="NCBI Taxonomy" id="599730"/>
    <lineage>
        <taxon>Eukaryota</taxon>
        <taxon>Fungi</taxon>
        <taxon>Dikarya</taxon>
        <taxon>Ascomycota</taxon>
        <taxon>Saccharomycotina</taxon>
        <taxon>Saccharomycetes</taxon>
        <taxon>Phaffomycetales</taxon>
        <taxon>Wickerhamomycetaceae</taxon>
        <taxon>Wickerhamomyces</taxon>
    </lineage>
</organism>
<gene>
    <name evidence="1" type="ORF">WICPIJ_006894</name>
</gene>
<accession>A0A9P8Q176</accession>
<name>A0A9P8Q176_WICPI</name>
<comment type="caution">
    <text evidence="1">The sequence shown here is derived from an EMBL/GenBank/DDBJ whole genome shotgun (WGS) entry which is preliminary data.</text>
</comment>
<reference evidence="1" key="2">
    <citation type="submission" date="2021-01" db="EMBL/GenBank/DDBJ databases">
        <authorList>
            <person name="Schikora-Tamarit M.A."/>
        </authorList>
    </citation>
    <scope>NUCLEOTIDE SEQUENCE</scope>
    <source>
        <strain evidence="1">CBS2887</strain>
    </source>
</reference>
<sequence>MILNSSALEPAKVAFPTQDTSKSYSCSEIGGFFSALTERSFPVSLCLSLTMDPSLILGSNLFVNFGLAGSMTHSLLKSK</sequence>
<evidence type="ECO:0000313" key="1">
    <source>
        <dbReference type="EMBL" id="KAH3682136.1"/>
    </source>
</evidence>
<protein>
    <submittedName>
        <fullName evidence="1">Uncharacterized protein</fullName>
    </submittedName>
</protein>